<feature type="region of interest" description="Disordered" evidence="10">
    <location>
        <begin position="154"/>
        <end position="176"/>
    </location>
</feature>
<feature type="chain" id="PRO_5004095299" evidence="12">
    <location>
        <begin position="23"/>
        <end position="831"/>
    </location>
</feature>
<sequence length="831" mass="94202">MKKKWILLCLAGMMLYSQPALAAPFPDKTDAVVQDAEKYTKPEDQKKLTEAIKQLPGTYKVVVVESTQPEAQSPDEYAQKLYDNYNLPEDAMMIVLDINTEQLGVYAGPALQAKGASMTMLHDKVTAYYEPFRNQKDYLSGIQTFLDEVAAELDRQQNQTQPANNPAADESTQEEKAEKPAWAKLPWWLYAIGAVFAALSVGLIYAMIRRRAIFAQVDDVEDWKDELVEKINVMEMDKPLRRASGKTEEKYMFLADRKENLLRNRIPDVDMMILDAEEACDRFRFKLALGLLDEARETLTSIEQELNDLKQDTVKVVTTKKESKLAIPEIGKQLEQVERRLSDLRLEYGLSFHELKAGLDEAYAIRTRIKEVRADGDDVAAYDLTLKAQKILGRITDAIDSIPKWNERIRKELPEEYRQLEEGIAQAARDGYDLNRSVLDNSLLQAKQLMMAAKAALEEGNLEMLETHVKAFEVLLDSTYQSIEEAILTERNGAASAQVAAAASPTAYPAEAESMEPEIIGFDIERSAVSTGHQEKAGQENTIEEHSEREGSTQAAPPISQEALETMAAAAPSVEPDGARLQTEPEIIGQVLPPVQEMREERPFAGAANEISGAERAELLNSAVDRKKDNAAAPKRQEPDYDEDDEEYELVIPKMASDWQEEEAEEEAERLVIETEDEALDELERISNALVRIRQQIKRSYLPGVPEHLKYLFEDIVQILARIQAVMETYRYDIEEVAMLINDANELLLETERLAERTISDCQQAEGAIQYTNRYRRQNRQVNELLTKAEQAFRQLLFAEAFQLAEEARLIVEGDPEETETRWLLRRKKKG</sequence>
<evidence type="ECO:0000256" key="3">
    <source>
        <dbReference type="ARBA" id="ARBA00022692"/>
    </source>
</evidence>
<keyword evidence="3 11" id="KW-0812">Transmembrane</keyword>
<accession>M8E9K2</accession>
<keyword evidence="7" id="KW-0717">Septation</keyword>
<dbReference type="EMBL" id="APBN01000005">
    <property type="protein sequence ID" value="EMT52145.1"/>
    <property type="molecule type" value="Genomic_DNA"/>
</dbReference>
<evidence type="ECO:0000256" key="8">
    <source>
        <dbReference type="ARBA" id="ARBA00023306"/>
    </source>
</evidence>
<organism evidence="13 14">
    <name type="scientific">Brevibacillus borstelensis AK1</name>
    <dbReference type="NCBI Taxonomy" id="1300222"/>
    <lineage>
        <taxon>Bacteria</taxon>
        <taxon>Bacillati</taxon>
        <taxon>Bacillota</taxon>
        <taxon>Bacilli</taxon>
        <taxon>Bacillales</taxon>
        <taxon>Paenibacillaceae</taxon>
        <taxon>Brevibacillus</taxon>
    </lineage>
</organism>
<dbReference type="Proteomes" id="UP000012081">
    <property type="component" value="Unassembled WGS sequence"/>
</dbReference>
<keyword evidence="4 11" id="KW-1133">Transmembrane helix</keyword>
<dbReference type="GO" id="GO:0005886">
    <property type="term" value="C:plasma membrane"/>
    <property type="evidence" value="ECO:0007669"/>
    <property type="project" value="UniProtKB-SubCell"/>
</dbReference>
<dbReference type="GO" id="GO:0005940">
    <property type="term" value="C:septin ring"/>
    <property type="evidence" value="ECO:0007669"/>
    <property type="project" value="InterPro"/>
</dbReference>
<keyword evidence="5 9" id="KW-0175">Coiled coil</keyword>
<evidence type="ECO:0000313" key="14">
    <source>
        <dbReference type="Proteomes" id="UP000012081"/>
    </source>
</evidence>
<feature type="signal peptide" evidence="12">
    <location>
        <begin position="1"/>
        <end position="22"/>
    </location>
</feature>
<keyword evidence="12" id="KW-0732">Signal</keyword>
<dbReference type="Gene3D" id="3.10.310.50">
    <property type="match status" value="1"/>
</dbReference>
<dbReference type="InterPro" id="IPR010379">
    <property type="entry name" value="EzrA"/>
</dbReference>
<feature type="compositionally biased region" description="Basic and acidic residues" evidence="10">
    <location>
        <begin position="623"/>
        <end position="639"/>
    </location>
</feature>
<feature type="region of interest" description="Disordered" evidence="10">
    <location>
        <begin position="529"/>
        <end position="556"/>
    </location>
</feature>
<evidence type="ECO:0000256" key="9">
    <source>
        <dbReference type="SAM" id="Coils"/>
    </source>
</evidence>
<dbReference type="STRING" id="1300222.I532_14918"/>
<evidence type="ECO:0000256" key="11">
    <source>
        <dbReference type="SAM" id="Phobius"/>
    </source>
</evidence>
<evidence type="ECO:0000256" key="6">
    <source>
        <dbReference type="ARBA" id="ARBA00023136"/>
    </source>
</evidence>
<evidence type="ECO:0000256" key="5">
    <source>
        <dbReference type="ARBA" id="ARBA00023054"/>
    </source>
</evidence>
<feature type="compositionally biased region" description="Basic and acidic residues" evidence="10">
    <location>
        <begin position="533"/>
        <end position="551"/>
    </location>
</feature>
<dbReference type="OrthoDB" id="1654473at2"/>
<dbReference type="GO" id="GO:0000921">
    <property type="term" value="P:septin ring assembly"/>
    <property type="evidence" value="ECO:0007669"/>
    <property type="project" value="InterPro"/>
</dbReference>
<dbReference type="GO" id="GO:0000917">
    <property type="term" value="P:division septum assembly"/>
    <property type="evidence" value="ECO:0007669"/>
    <property type="project" value="UniProtKB-KW"/>
</dbReference>
<dbReference type="AlphaFoldDB" id="M8E9K2"/>
<feature type="transmembrane region" description="Helical" evidence="11">
    <location>
        <begin position="187"/>
        <end position="208"/>
    </location>
</feature>
<protein>
    <submittedName>
        <fullName evidence="13">Uncharacterized protein</fullName>
    </submittedName>
</protein>
<evidence type="ECO:0000256" key="1">
    <source>
        <dbReference type="ARBA" id="ARBA00004162"/>
    </source>
</evidence>
<keyword evidence="14" id="KW-1185">Reference proteome</keyword>
<gene>
    <name evidence="13" type="ORF">I532_14918</name>
</gene>
<feature type="compositionally biased region" description="Low complexity" evidence="10">
    <location>
        <begin position="156"/>
        <end position="168"/>
    </location>
</feature>
<dbReference type="Pfam" id="PF06160">
    <property type="entry name" value="EzrA"/>
    <property type="match status" value="2"/>
</dbReference>
<dbReference type="PATRIC" id="fig|1300222.3.peg.3119"/>
<feature type="coiled-coil region" evidence="9">
    <location>
        <begin position="292"/>
        <end position="347"/>
    </location>
</feature>
<evidence type="ECO:0000313" key="13">
    <source>
        <dbReference type="EMBL" id="EMT52145.1"/>
    </source>
</evidence>
<evidence type="ECO:0000256" key="7">
    <source>
        <dbReference type="ARBA" id="ARBA00023210"/>
    </source>
</evidence>
<feature type="region of interest" description="Disordered" evidence="10">
    <location>
        <begin position="623"/>
        <end position="645"/>
    </location>
</feature>
<name>M8E9K2_9BACL</name>
<keyword evidence="2" id="KW-0132">Cell division</keyword>
<evidence type="ECO:0000256" key="12">
    <source>
        <dbReference type="SAM" id="SignalP"/>
    </source>
</evidence>
<comment type="caution">
    <text evidence="13">The sequence shown here is derived from an EMBL/GenBank/DDBJ whole genome shotgun (WGS) entry which is preliminary data.</text>
</comment>
<comment type="subcellular location">
    <subcellularLocation>
        <location evidence="1">Cell membrane</location>
        <topology evidence="1">Single-pass membrane protein</topology>
    </subcellularLocation>
</comment>
<keyword evidence="8" id="KW-0131">Cell cycle</keyword>
<dbReference type="RefSeq" id="WP_003389191.1">
    <property type="nucleotide sequence ID" value="NZ_APBN01000005.1"/>
</dbReference>
<evidence type="ECO:0000256" key="4">
    <source>
        <dbReference type="ARBA" id="ARBA00022989"/>
    </source>
</evidence>
<evidence type="ECO:0000256" key="2">
    <source>
        <dbReference type="ARBA" id="ARBA00022618"/>
    </source>
</evidence>
<keyword evidence="6 11" id="KW-0472">Membrane</keyword>
<proteinExistence type="predicted"/>
<reference evidence="13 14" key="1">
    <citation type="submission" date="2013-03" db="EMBL/GenBank/DDBJ databases">
        <title>Assembly of a new bacterial strain Brevibacillus borstelensis AK1.</title>
        <authorList>
            <person name="Rajan I."/>
            <person name="PoliReddy D."/>
            <person name="Sugumar T."/>
            <person name="Rathinam K."/>
            <person name="Alqarawi S."/>
            <person name="Khalil A.B."/>
            <person name="Sivakumar N."/>
        </authorList>
    </citation>
    <scope>NUCLEOTIDE SEQUENCE [LARGE SCALE GENOMIC DNA]</scope>
    <source>
        <strain evidence="13 14">AK1</strain>
    </source>
</reference>
<evidence type="ECO:0000256" key="10">
    <source>
        <dbReference type="SAM" id="MobiDB-lite"/>
    </source>
</evidence>